<comment type="caution">
    <text evidence="9">The sequence shown here is derived from an EMBL/GenBank/DDBJ whole genome shotgun (WGS) entry which is preliminary data.</text>
</comment>
<protein>
    <recommendedName>
        <fullName evidence="11">Protein kinase domain-containing protein</fullName>
    </recommendedName>
</protein>
<dbReference type="InterPro" id="IPR050167">
    <property type="entry name" value="Ser_Thr_protein_kinase"/>
</dbReference>
<dbReference type="Pfam" id="PF07714">
    <property type="entry name" value="PK_Tyr_Ser-Thr"/>
    <property type="match status" value="1"/>
</dbReference>
<reference evidence="9" key="1">
    <citation type="submission" date="2022-04" db="EMBL/GenBank/DDBJ databases">
        <title>Carnegiea gigantea Genome sequencing and assembly v2.</title>
        <authorList>
            <person name="Copetti D."/>
            <person name="Sanderson M.J."/>
            <person name="Burquez A."/>
            <person name="Wojciechowski M.F."/>
        </authorList>
    </citation>
    <scope>NUCLEOTIDE SEQUENCE</scope>
    <source>
        <strain evidence="9">SGP5-SGP5p</strain>
        <tissue evidence="9">Aerial part</tissue>
    </source>
</reference>
<dbReference type="OrthoDB" id="4062651at2759"/>
<dbReference type="InterPro" id="IPR053793">
    <property type="entry name" value="PB1-like"/>
</dbReference>
<dbReference type="PROSITE" id="PS00107">
    <property type="entry name" value="PROTEIN_KINASE_ATP"/>
    <property type="match status" value="1"/>
</dbReference>
<keyword evidence="5 6" id="KW-0067">ATP-binding</keyword>
<evidence type="ECO:0000256" key="4">
    <source>
        <dbReference type="ARBA" id="ARBA00022777"/>
    </source>
</evidence>
<evidence type="ECO:0000256" key="1">
    <source>
        <dbReference type="ARBA" id="ARBA00022527"/>
    </source>
</evidence>
<dbReference type="InterPro" id="IPR017441">
    <property type="entry name" value="Protein_kinase_ATP_BS"/>
</dbReference>
<keyword evidence="4" id="KW-0418">Kinase</keyword>
<dbReference type="InterPro" id="IPR008271">
    <property type="entry name" value="Ser/Thr_kinase_AS"/>
</dbReference>
<dbReference type="SMART" id="SM00666">
    <property type="entry name" value="PB1"/>
    <property type="match status" value="1"/>
</dbReference>
<dbReference type="PANTHER" id="PTHR23257">
    <property type="entry name" value="SERINE-THREONINE PROTEIN KINASE"/>
    <property type="match status" value="1"/>
</dbReference>
<dbReference type="GO" id="GO:0007165">
    <property type="term" value="P:signal transduction"/>
    <property type="evidence" value="ECO:0007669"/>
    <property type="project" value="TreeGrafter"/>
</dbReference>
<dbReference type="Gene3D" id="3.30.200.20">
    <property type="entry name" value="Phosphorylase Kinase, domain 1"/>
    <property type="match status" value="1"/>
</dbReference>
<dbReference type="InterPro" id="IPR000719">
    <property type="entry name" value="Prot_kinase_dom"/>
</dbReference>
<evidence type="ECO:0000259" key="7">
    <source>
        <dbReference type="PROSITE" id="PS50011"/>
    </source>
</evidence>
<dbReference type="EMBL" id="JAKOGI010000092">
    <property type="protein sequence ID" value="KAJ8444606.1"/>
    <property type="molecule type" value="Genomic_DNA"/>
</dbReference>
<dbReference type="PANTHER" id="PTHR23257:SF824">
    <property type="entry name" value="PROTEIN KINASE DOMAIN-CONTAINING PROTEIN"/>
    <property type="match status" value="1"/>
</dbReference>
<evidence type="ECO:0000256" key="5">
    <source>
        <dbReference type="ARBA" id="ARBA00022840"/>
    </source>
</evidence>
<dbReference type="GO" id="GO:0005524">
    <property type="term" value="F:ATP binding"/>
    <property type="evidence" value="ECO:0007669"/>
    <property type="project" value="UniProtKB-UniRule"/>
</dbReference>
<evidence type="ECO:0000313" key="9">
    <source>
        <dbReference type="EMBL" id="KAJ8444606.1"/>
    </source>
</evidence>
<dbReference type="AlphaFoldDB" id="A0A9Q1KKS0"/>
<organism evidence="9 10">
    <name type="scientific">Carnegiea gigantea</name>
    <dbReference type="NCBI Taxonomy" id="171969"/>
    <lineage>
        <taxon>Eukaryota</taxon>
        <taxon>Viridiplantae</taxon>
        <taxon>Streptophyta</taxon>
        <taxon>Embryophyta</taxon>
        <taxon>Tracheophyta</taxon>
        <taxon>Spermatophyta</taxon>
        <taxon>Magnoliopsida</taxon>
        <taxon>eudicotyledons</taxon>
        <taxon>Gunneridae</taxon>
        <taxon>Pentapetalae</taxon>
        <taxon>Caryophyllales</taxon>
        <taxon>Cactineae</taxon>
        <taxon>Cactaceae</taxon>
        <taxon>Cactoideae</taxon>
        <taxon>Echinocereeae</taxon>
        <taxon>Carnegiea</taxon>
    </lineage>
</organism>
<keyword evidence="3 6" id="KW-0547">Nucleotide-binding</keyword>
<feature type="domain" description="PB1" evidence="8">
    <location>
        <begin position="19"/>
        <end position="124"/>
    </location>
</feature>
<gene>
    <name evidence="9" type="ORF">Cgig2_023669</name>
</gene>
<proteinExistence type="predicted"/>
<keyword evidence="1" id="KW-0723">Serine/threonine-protein kinase</keyword>
<feature type="domain" description="Protein kinase" evidence="7">
    <location>
        <begin position="711"/>
        <end position="981"/>
    </location>
</feature>
<evidence type="ECO:0000259" key="8">
    <source>
        <dbReference type="PROSITE" id="PS51745"/>
    </source>
</evidence>
<dbReference type="Pfam" id="PF00564">
    <property type="entry name" value="PB1"/>
    <property type="match status" value="1"/>
</dbReference>
<evidence type="ECO:0000256" key="2">
    <source>
        <dbReference type="ARBA" id="ARBA00022679"/>
    </source>
</evidence>
<dbReference type="PRINTS" id="PR00109">
    <property type="entry name" value="TYRKINASE"/>
</dbReference>
<dbReference type="PROSITE" id="PS50011">
    <property type="entry name" value="PROTEIN_KINASE_DOM"/>
    <property type="match status" value="1"/>
</dbReference>
<dbReference type="Proteomes" id="UP001153076">
    <property type="component" value="Unassembled WGS sequence"/>
</dbReference>
<dbReference type="InterPro" id="IPR011009">
    <property type="entry name" value="Kinase-like_dom_sf"/>
</dbReference>
<evidence type="ECO:0008006" key="11">
    <source>
        <dbReference type="Google" id="ProtNLM"/>
    </source>
</evidence>
<evidence type="ECO:0000313" key="10">
    <source>
        <dbReference type="Proteomes" id="UP001153076"/>
    </source>
</evidence>
<keyword evidence="10" id="KW-1185">Reference proteome</keyword>
<accession>A0A9Q1KKS0</accession>
<keyword evidence="2" id="KW-0808">Transferase</keyword>
<evidence type="ECO:0000256" key="6">
    <source>
        <dbReference type="PROSITE-ProRule" id="PRU10141"/>
    </source>
</evidence>
<dbReference type="PROSITE" id="PS51745">
    <property type="entry name" value="PB1"/>
    <property type="match status" value="1"/>
</dbReference>
<dbReference type="SMART" id="SM00220">
    <property type="entry name" value="S_TKc"/>
    <property type="match status" value="1"/>
</dbReference>
<dbReference type="GO" id="GO:0004674">
    <property type="term" value="F:protein serine/threonine kinase activity"/>
    <property type="evidence" value="ECO:0007669"/>
    <property type="project" value="UniProtKB-KW"/>
</dbReference>
<dbReference type="GO" id="GO:0005737">
    <property type="term" value="C:cytoplasm"/>
    <property type="evidence" value="ECO:0007669"/>
    <property type="project" value="TreeGrafter"/>
</dbReference>
<name>A0A9Q1KKS0_9CARY</name>
<dbReference type="SUPFAM" id="SSF56112">
    <property type="entry name" value="Protein kinase-like (PK-like)"/>
    <property type="match status" value="1"/>
</dbReference>
<dbReference type="PROSITE" id="PS00108">
    <property type="entry name" value="PROTEIN_KINASE_ST"/>
    <property type="match status" value="1"/>
</dbReference>
<dbReference type="CDD" id="cd13999">
    <property type="entry name" value="STKc_MAP3K-like"/>
    <property type="match status" value="1"/>
</dbReference>
<sequence>MKDKDPSSLSRRKHPSIKKLKLICSFNGRFRRRSVDGELRYTGGETRIIAVDPTTLTLSRLRLTIIQVFRPENSGFSLKYQLPGSDSDCPLVLIASDDDVRCMVEEYESIESYGKPFRLWLFVCNGSDDYVHDDDDNDDKDDGNSIDVGEHDVDLGSGVGVFKGNLAFRGEKLGGSVKGCGNVASSGVWKGSIGRNGVNGRRVSDNSLRKLVLKQQLLARQQGQVKKCDESLVNLGLEQNDDHPLNDLGTVILDAKTGNDVDSSGLGYGIFVPCNAQLPSDQNQGGLGPTPTPHARPLNPRDDNLLEIESQPMEPSMVCCDQGMVSGSIMKQQLGFSERVSLEYLNRENILPSSQDWDVLNSHSSCGNHVSRSSSMHKSFHRGHGMLGHQCSVGNHQFSLNDLRGQRVVCPSYNKSYRMVRVDGKNSAPARCHPGIGAFTTISKQCHSAMELDCPNLSRPFSGQHEYNSVQTRTVISPIWNDWASSQPNRATIKKHGQVYDDVDIHSPQVVEDLLIDFSDEPSGNRYNVNYEQWNKTTIKCQSHSNDANFSVVDVGSGNVEQAPGFVSNAANPTGMLMHKEGVSELTGSYHHGFHPVPHVGACSVDVSSYKDSHASNEICEELKMARLKLLDLMAEAKGPAEVKGSHDIVAEASAEDMQDHSHARQSLNDNVGTDGNKKHSSVCNGIGSDFASFYACLTPGELQAIKDSDLEYIKELGSGNYGTVYYGKWKGSDVAIKKIKPSCFSGYAMEDDQLVADFWKEARMLAQLHHPNIVAFYGIVSDGPITNLATVTEYMINGSLKQVLQRKDRTIDRRKRLAIAMDAAFGMEYLHEKNIVHFDLKSQNFLVNMRDPQRPVCKIGDLGLSKIKQRTLVSGGFRGTIPWMAPELLNTTSNLVMEMVDVYSFGIVMWELLTGEDPYANMRSQEILDGIIEGTLRPEIPSWCDPVWRSLMERCWSSDPKSRPSFSEVARELCAMSAAMNIK</sequence>
<dbReference type="InterPro" id="IPR001245">
    <property type="entry name" value="Ser-Thr/Tyr_kinase_cat_dom"/>
</dbReference>
<evidence type="ECO:0000256" key="3">
    <source>
        <dbReference type="ARBA" id="ARBA00022741"/>
    </source>
</evidence>
<dbReference type="InterPro" id="IPR000270">
    <property type="entry name" value="PB1_dom"/>
</dbReference>
<dbReference type="Gene3D" id="1.10.510.10">
    <property type="entry name" value="Transferase(Phosphotransferase) domain 1"/>
    <property type="match status" value="1"/>
</dbReference>
<feature type="binding site" evidence="6">
    <location>
        <position position="739"/>
    </location>
    <ligand>
        <name>ATP</name>
        <dbReference type="ChEBI" id="CHEBI:30616"/>
    </ligand>
</feature>
<dbReference type="SUPFAM" id="SSF54277">
    <property type="entry name" value="CAD &amp; PB1 domains"/>
    <property type="match status" value="1"/>
</dbReference>